<dbReference type="EMBL" id="MN033503">
    <property type="protein sequence ID" value="QDH87604.1"/>
    <property type="molecule type" value="Genomic_RNA"/>
</dbReference>
<dbReference type="Pfam" id="PF03431">
    <property type="entry name" value="RNA_replicase_B"/>
    <property type="match status" value="1"/>
</dbReference>
<protein>
    <recommendedName>
        <fullName evidence="1">RNA-directed RNA polymerase</fullName>
        <ecNumber evidence="1">2.7.7.48</ecNumber>
    </recommendedName>
    <alternativeName>
        <fullName evidence="7">RNA replicase beta chain</fullName>
    </alternativeName>
</protein>
<dbReference type="GO" id="GO:0039694">
    <property type="term" value="P:viral RNA genome replication"/>
    <property type="evidence" value="ECO:0007669"/>
    <property type="project" value="InterPro"/>
</dbReference>
<evidence type="ECO:0000256" key="3">
    <source>
        <dbReference type="ARBA" id="ARBA00022679"/>
    </source>
</evidence>
<feature type="domain" description="RdRp catalytic" evidence="10">
    <location>
        <begin position="310"/>
        <end position="454"/>
    </location>
</feature>
<gene>
    <name evidence="11" type="ORF">H2Rhizo31354_000001</name>
</gene>
<feature type="binding site" evidence="9">
    <location>
        <position position="422"/>
    </location>
    <ligand>
        <name>Mg(2+)</name>
        <dbReference type="ChEBI" id="CHEBI:18420"/>
        <label>2</label>
    </ligand>
</feature>
<dbReference type="InterPro" id="IPR005093">
    <property type="entry name" value="RNArep_beta"/>
</dbReference>
<keyword evidence="9" id="KW-0479">Metal-binding</keyword>
<proteinExistence type="predicted"/>
<feature type="binding site" evidence="9">
    <location>
        <position position="325"/>
    </location>
    <ligand>
        <name>Mg(2+)</name>
        <dbReference type="ChEBI" id="CHEBI:18420"/>
        <label>2</label>
    </ligand>
</feature>
<evidence type="ECO:0000256" key="6">
    <source>
        <dbReference type="ARBA" id="ARBA00022953"/>
    </source>
</evidence>
<feature type="binding site" evidence="9">
    <location>
        <position position="423"/>
    </location>
    <ligand>
        <name>Mg(2+)</name>
        <dbReference type="ChEBI" id="CHEBI:18420"/>
        <label>2</label>
    </ligand>
</feature>
<dbReference type="PROSITE" id="PS50522">
    <property type="entry name" value="RDRP_PHAGE"/>
    <property type="match status" value="1"/>
</dbReference>
<dbReference type="GO" id="GO:0046872">
    <property type="term" value="F:metal ion binding"/>
    <property type="evidence" value="ECO:0007669"/>
    <property type="project" value="UniProtKB-KW"/>
</dbReference>
<evidence type="ECO:0000256" key="1">
    <source>
        <dbReference type="ARBA" id="ARBA00012494"/>
    </source>
</evidence>
<dbReference type="EC" id="2.7.7.48" evidence="1"/>
<comment type="cofactor">
    <cofactor evidence="9">
        <name>Mg(2+)</name>
        <dbReference type="ChEBI" id="CHEBI:18420"/>
    </cofactor>
    <text evidence="9">Binds 2 Mg(2+) per subunit.</text>
</comment>
<name>A0A514D1V7_9VIRU</name>
<evidence type="ECO:0000259" key="10">
    <source>
        <dbReference type="PROSITE" id="PS50522"/>
    </source>
</evidence>
<evidence type="ECO:0000256" key="5">
    <source>
        <dbReference type="ARBA" id="ARBA00022741"/>
    </source>
</evidence>
<dbReference type="GO" id="GO:0000166">
    <property type="term" value="F:nucleotide binding"/>
    <property type="evidence" value="ECO:0007669"/>
    <property type="project" value="UniProtKB-KW"/>
</dbReference>
<evidence type="ECO:0000256" key="2">
    <source>
        <dbReference type="ARBA" id="ARBA00022484"/>
    </source>
</evidence>
<keyword evidence="9" id="KW-0460">Magnesium</keyword>
<keyword evidence="3" id="KW-0808">Transferase</keyword>
<evidence type="ECO:0000256" key="8">
    <source>
        <dbReference type="ARBA" id="ARBA00048744"/>
    </source>
</evidence>
<sequence>MKSLVNLLQRVLEDFEDRCHVSTLRDRKTIADRVEDEGLSFLTITLSNYGSDFQKALDRGYVARDLFTGFQFKGGLPLFLGGFLELVFDRVTGLLHPSPSIDAIYGLRQITLMWSKVKLDVSKERQAAAIQRYMECESDVRNSDRNLGFGRTPFSQETGEEDSARARFIALGSHVFGRVFAYVDREIYSGNLHPKHGSGSTADRLLGNKKFELPYWSDRLEAVFPAWEYARANGRAFLESPVEYQDPGSETPVRVITVPKTMKTPRIIAMEPTHMQYMQQALLAAIVEGISQDKLVSALIGFGSQVPNQNLARKGSRYGTLATLDLSEASDRVSNQHVLGLLSRHSLTSEAVQATRSRKADVRGHGVIRLAKFASMGSALCFPFEAMVFCTIVLMGIERELGKPLNRKSIQRLVGQVRIYGDDIIVPVKYTSSVISMLETFGFKVNAGKSFWTGKFRESCGKDYYDGVDITVVRLRSLLPTKHWSKEKSRTVRSVYELRNQLYKAGLWKAVRYLEDQLSDLKWPDPILADDSSGIGYVSFIPRCKCGLKWHSGYQVPLVTALVEQPRPQRNEADGWAAMLKFFLKRSEKPIAGEHLIYSGRPRSVDIKLRRVDPRLG</sequence>
<evidence type="ECO:0000256" key="4">
    <source>
        <dbReference type="ARBA" id="ARBA00022695"/>
    </source>
</evidence>
<evidence type="ECO:0000256" key="7">
    <source>
        <dbReference type="ARBA" id="ARBA00030248"/>
    </source>
</evidence>
<comment type="catalytic activity">
    <reaction evidence="8">
        <text>RNA(n) + a ribonucleoside 5'-triphosphate = RNA(n+1) + diphosphate</text>
        <dbReference type="Rhea" id="RHEA:21248"/>
        <dbReference type="Rhea" id="RHEA-COMP:14527"/>
        <dbReference type="Rhea" id="RHEA-COMP:17342"/>
        <dbReference type="ChEBI" id="CHEBI:33019"/>
        <dbReference type="ChEBI" id="CHEBI:61557"/>
        <dbReference type="ChEBI" id="CHEBI:140395"/>
        <dbReference type="EC" id="2.7.7.48"/>
    </reaction>
</comment>
<reference evidence="11" key="1">
    <citation type="submission" date="2019-05" db="EMBL/GenBank/DDBJ databases">
        <title>Metatranscriptomic reconstruction reveals RNA viruses with the potential to shape carbon cycling in soil.</title>
        <authorList>
            <person name="Starr E.P."/>
            <person name="Nuccio E."/>
            <person name="Pett-Ridge J."/>
            <person name="Banfield J.F."/>
            <person name="Firestone M.K."/>
        </authorList>
    </citation>
    <scope>NUCLEOTIDE SEQUENCE</scope>
    <source>
        <strain evidence="11">H2_Rhizo_31_scaffold_354</strain>
    </source>
</reference>
<accession>A0A514D1V7</accession>
<keyword evidence="4" id="KW-0548">Nucleotidyltransferase</keyword>
<keyword evidence="5" id="KW-0547">Nucleotide-binding</keyword>
<keyword evidence="6" id="KW-0693">Viral RNA replication</keyword>
<evidence type="ECO:0000313" key="11">
    <source>
        <dbReference type="EMBL" id="QDH87604.1"/>
    </source>
</evidence>
<dbReference type="GO" id="GO:0003968">
    <property type="term" value="F:RNA-directed RNA polymerase activity"/>
    <property type="evidence" value="ECO:0007669"/>
    <property type="project" value="UniProtKB-KW"/>
</dbReference>
<keyword evidence="2 11" id="KW-0696">RNA-directed RNA polymerase</keyword>
<evidence type="ECO:0000256" key="9">
    <source>
        <dbReference type="PIRSR" id="PIRSR605093-1"/>
    </source>
</evidence>
<dbReference type="InterPro" id="IPR007096">
    <property type="entry name" value="RNA-dir_Rpol_cat_phage"/>
</dbReference>
<organism evidence="11">
    <name type="scientific">Leviviridae sp</name>
    <dbReference type="NCBI Taxonomy" id="2027243"/>
    <lineage>
        <taxon>Viruses</taxon>
        <taxon>Riboviria</taxon>
        <taxon>Orthornavirae</taxon>
        <taxon>Lenarviricota</taxon>
        <taxon>Leviviricetes</taxon>
        <taxon>Norzivirales</taxon>
        <taxon>Fiersviridae</taxon>
    </lineage>
</organism>